<dbReference type="Proteomes" id="UP000182624">
    <property type="component" value="Unassembled WGS sequence"/>
</dbReference>
<dbReference type="AlphaFoldDB" id="A0A1I5Q8P7"/>
<sequence>MNILLFGISNVGKSSTGKVLAQSLGFDFYDLDDEVKKAFRITLEEFVSTGNLKERDCKRCCVLKDIISKSNRSKVIAVTPISNIEHLSDIVSNDNTLSIELQDSVENIFDRLVFSDENDVIYKDDEYKNEHKDYYMEEIIEDQKWYGSIYAGFCRTFDMNGDSPEESASRIISEFNLTAKR</sequence>
<proteinExistence type="predicted"/>
<dbReference type="Gene3D" id="3.40.50.300">
    <property type="entry name" value="P-loop containing nucleotide triphosphate hydrolases"/>
    <property type="match status" value="1"/>
</dbReference>
<dbReference type="InterPro" id="IPR027417">
    <property type="entry name" value="P-loop_NTPase"/>
</dbReference>
<keyword evidence="1" id="KW-0418">Kinase</keyword>
<accession>A0A1I5Q8P7</accession>
<name>A0A1I5Q8P7_9FIRM</name>
<evidence type="ECO:0000313" key="2">
    <source>
        <dbReference type="Proteomes" id="UP000182624"/>
    </source>
</evidence>
<dbReference type="Pfam" id="PF01202">
    <property type="entry name" value="SKI"/>
    <property type="match status" value="1"/>
</dbReference>
<reference evidence="2" key="1">
    <citation type="submission" date="2016-10" db="EMBL/GenBank/DDBJ databases">
        <authorList>
            <person name="Varghese N."/>
            <person name="Submissions S."/>
        </authorList>
    </citation>
    <scope>NUCLEOTIDE SEQUENCE [LARGE SCALE GENOMIC DNA]</scope>
    <source>
        <strain evidence="2">P18</strain>
    </source>
</reference>
<dbReference type="InterPro" id="IPR031322">
    <property type="entry name" value="Shikimate/glucono_kinase"/>
</dbReference>
<dbReference type="EMBL" id="FOXO01000002">
    <property type="protein sequence ID" value="SFP42674.1"/>
    <property type="molecule type" value="Genomic_DNA"/>
</dbReference>
<protein>
    <submittedName>
        <fullName evidence="1">Shikimate kinase</fullName>
    </submittedName>
</protein>
<dbReference type="RefSeq" id="WP_074883193.1">
    <property type="nucleotide sequence ID" value="NZ_FOXO01000002.1"/>
</dbReference>
<evidence type="ECO:0000313" key="1">
    <source>
        <dbReference type="EMBL" id="SFP42674.1"/>
    </source>
</evidence>
<dbReference type="SUPFAM" id="SSF52540">
    <property type="entry name" value="P-loop containing nucleoside triphosphate hydrolases"/>
    <property type="match status" value="1"/>
</dbReference>
<keyword evidence="1" id="KW-0808">Transferase</keyword>
<organism evidence="1 2">
    <name type="scientific">Butyrivibrio proteoclasticus</name>
    <dbReference type="NCBI Taxonomy" id="43305"/>
    <lineage>
        <taxon>Bacteria</taxon>
        <taxon>Bacillati</taxon>
        <taxon>Bacillota</taxon>
        <taxon>Clostridia</taxon>
        <taxon>Lachnospirales</taxon>
        <taxon>Lachnospiraceae</taxon>
        <taxon>Butyrivibrio</taxon>
    </lineage>
</organism>
<gene>
    <name evidence="1" type="ORF">SAMN04487928_1022</name>
</gene>
<dbReference type="OrthoDB" id="9800332at2"/>
<keyword evidence="2" id="KW-1185">Reference proteome</keyword>
<dbReference type="GO" id="GO:0016301">
    <property type="term" value="F:kinase activity"/>
    <property type="evidence" value="ECO:0007669"/>
    <property type="project" value="UniProtKB-KW"/>
</dbReference>